<evidence type="ECO:0000256" key="1">
    <source>
        <dbReference type="ARBA" id="ARBA00004245"/>
    </source>
</evidence>
<evidence type="ECO:0000256" key="6">
    <source>
        <dbReference type="SAM" id="MobiDB-lite"/>
    </source>
</evidence>
<feature type="compositionally biased region" description="Basic and acidic residues" evidence="6">
    <location>
        <begin position="584"/>
        <end position="598"/>
    </location>
</feature>
<feature type="region of interest" description="Disordered" evidence="6">
    <location>
        <begin position="276"/>
        <end position="301"/>
    </location>
</feature>
<reference evidence="8 11" key="2">
    <citation type="journal article" date="2014" name="BMC Genomics">
        <title>An improved genome release (version Mt4.0) for the model legume Medicago truncatula.</title>
        <authorList>
            <person name="Tang H."/>
            <person name="Krishnakumar V."/>
            <person name="Bidwell S."/>
            <person name="Rosen B."/>
            <person name="Chan A."/>
            <person name="Zhou S."/>
            <person name="Gentzbittel L."/>
            <person name="Childs K.L."/>
            <person name="Yandell M."/>
            <person name="Gundlach H."/>
            <person name="Mayer K.F."/>
            <person name="Schwartz D.C."/>
            <person name="Town C.D."/>
        </authorList>
    </citation>
    <scope>GENOME REANNOTATION</scope>
    <source>
        <strain evidence="10 11">cv. Jemalong A17</strain>
    </source>
</reference>
<evidence type="ECO:0000313" key="12">
    <source>
        <dbReference type="Proteomes" id="UP000265566"/>
    </source>
</evidence>
<organism evidence="8 11">
    <name type="scientific">Medicago truncatula</name>
    <name type="common">Barrel medic</name>
    <name type="synonym">Medicago tribuloides</name>
    <dbReference type="NCBI Taxonomy" id="3880"/>
    <lineage>
        <taxon>Eukaryota</taxon>
        <taxon>Viridiplantae</taxon>
        <taxon>Streptophyta</taxon>
        <taxon>Embryophyta</taxon>
        <taxon>Tracheophyta</taxon>
        <taxon>Spermatophyta</taxon>
        <taxon>Magnoliopsida</taxon>
        <taxon>eudicotyledons</taxon>
        <taxon>Gunneridae</taxon>
        <taxon>Pentapetalae</taxon>
        <taxon>rosids</taxon>
        <taxon>fabids</taxon>
        <taxon>Fabales</taxon>
        <taxon>Fabaceae</taxon>
        <taxon>Papilionoideae</taxon>
        <taxon>50 kb inversion clade</taxon>
        <taxon>NPAAA clade</taxon>
        <taxon>Hologalegina</taxon>
        <taxon>IRL clade</taxon>
        <taxon>Trifolieae</taxon>
        <taxon>Medicago</taxon>
    </lineage>
</organism>
<dbReference type="PANTHER" id="PTHR47067:SF16">
    <property type="entry name" value="TPX2 (TARGETING PROTEIN FOR XKLP2) PROTEIN FAMILY"/>
    <property type="match status" value="1"/>
</dbReference>
<dbReference type="Proteomes" id="UP000265566">
    <property type="component" value="Chromosome 3"/>
</dbReference>
<dbReference type="EnsemblPlants" id="AES72099">
    <property type="protein sequence ID" value="AES72099"/>
    <property type="gene ID" value="MTR_3g086090"/>
</dbReference>
<evidence type="ECO:0000256" key="5">
    <source>
        <dbReference type="ARBA" id="ARBA00023212"/>
    </source>
</evidence>
<feature type="region of interest" description="Disordered" evidence="6">
    <location>
        <begin position="528"/>
        <end position="572"/>
    </location>
</feature>
<keyword evidence="11" id="KW-1185">Reference proteome</keyword>
<feature type="region of interest" description="Disordered" evidence="6">
    <location>
        <begin position="584"/>
        <end position="709"/>
    </location>
</feature>
<proteinExistence type="inferred from homology"/>
<evidence type="ECO:0000256" key="2">
    <source>
        <dbReference type="ARBA" id="ARBA00005885"/>
    </source>
</evidence>
<dbReference type="Pfam" id="PF06886">
    <property type="entry name" value="TPX2"/>
    <property type="match status" value="1"/>
</dbReference>
<comment type="subcellular location">
    <subcellularLocation>
        <location evidence="1">Cytoplasm</location>
        <location evidence="1">Cytoskeleton</location>
    </subcellularLocation>
</comment>
<reference evidence="12" key="4">
    <citation type="journal article" date="2018" name="Nat. Plants">
        <title>Whole-genome landscape of Medicago truncatula symbiotic genes.</title>
        <authorList>
            <person name="Pecrix Y."/>
            <person name="Staton S.E."/>
            <person name="Sallet E."/>
            <person name="Lelandais-Briere C."/>
            <person name="Moreau S."/>
            <person name="Carrere S."/>
            <person name="Blein T."/>
            <person name="Jardinaud M.F."/>
            <person name="Latrasse D."/>
            <person name="Zouine M."/>
            <person name="Zahm M."/>
            <person name="Kreplak J."/>
            <person name="Mayjonade B."/>
            <person name="Satge C."/>
            <person name="Perez M."/>
            <person name="Cauet S."/>
            <person name="Marande W."/>
            <person name="Chantry-Darmon C."/>
            <person name="Lopez-Roques C."/>
            <person name="Bouchez O."/>
            <person name="Berard A."/>
            <person name="Debelle F."/>
            <person name="Munos S."/>
            <person name="Bendahmane A."/>
            <person name="Berges H."/>
            <person name="Niebel A."/>
            <person name="Buitink J."/>
            <person name="Frugier F."/>
            <person name="Benhamed M."/>
            <person name="Crespi M."/>
            <person name="Gouzy J."/>
            <person name="Gamas P."/>
        </authorList>
    </citation>
    <scope>NUCLEOTIDE SEQUENCE [LARGE SCALE GENOMIC DNA]</scope>
    <source>
        <strain evidence="12">cv. Jemalong A17</strain>
    </source>
</reference>
<dbReference type="EMBL" id="CM001219">
    <property type="protein sequence ID" value="AES72099.2"/>
    <property type="molecule type" value="Genomic_DNA"/>
</dbReference>
<sequence length="709" mass="77236">MAESSTCFVQSFSTHADTSSCVTNEGNPLRALGESISFGRFMSESLDWDRWSAFSQNRYVEEAEKYSKPGSVAAKKAYFEAHYKRKAEEKAAALVEETNIQANGSFDSENWEGNCIGSSAKIKSEADNIETTNEEIKKDTVDYQVVDCDDTTQFNCDDVGQSDLEIKSEADNMEITKEEINEDIVDCHAVHCDDIIQCKCDAGENDLDIVEVEGAEDVLQPCNDMSLNAESCMFVDNSNQLDHDEVHKNITIAIEEKAPDPGIPSQEVLALPVKGGEVNSSPKLSAKTRPEKPPLTCDQRKASAAVSPRIGIINGSKRDQRKASAAVSPRIGIINGSKRENSVGDAVVKKRLTARSLHTSINLPSGTAETRKTADSPLRSRNGTNRFSASKNSVGSLVEKKRLTASSLHMSIDVPSGTGIASKTTTAAVKPRNGTNIVAKSLKSIGALMEKRLTPRSLHMSINLPSGAGETRKISSVIEHNRNKKIQSDLPKVHPLAAQTSTQASHGLLNQAPANLPSQGRRTERLVNKSVSGDVTVNPKLSPLSVESLKSSSTTQSNTRSPTKSSPFRFRSEERAIKRKEFLQKVAETKPKEEEKVQLRISKGKTEHTHKKLPQSSGSKSKPIDDGPSGAQSPSNQIRKISFTMPRSPRQVRQANSSSSTTKNIGNSWKPPISTNSSKRITEKNSRTRQSGTSLSKATWENASPNIQH</sequence>
<feature type="compositionally biased region" description="Polar residues" evidence="6">
    <location>
        <begin position="630"/>
        <end position="639"/>
    </location>
</feature>
<dbReference type="Proteomes" id="UP000002051">
    <property type="component" value="Chromosome 3"/>
</dbReference>
<reference evidence="9" key="5">
    <citation type="journal article" date="2018" name="Nat. Plants">
        <title>Whole-genome landscape of Medicago truncatula symbiotic genes.</title>
        <authorList>
            <person name="Pecrix Y."/>
            <person name="Gamas P."/>
            <person name="Carrere S."/>
        </authorList>
    </citation>
    <scope>NUCLEOTIDE SEQUENCE</scope>
    <source>
        <tissue evidence="9">Leaves</tissue>
    </source>
</reference>
<dbReference type="GO" id="GO:0005874">
    <property type="term" value="C:microtubule"/>
    <property type="evidence" value="ECO:0007669"/>
    <property type="project" value="UniProtKB-KW"/>
</dbReference>
<accession>G7J2J2</accession>
<dbReference type="InterPro" id="IPR027329">
    <property type="entry name" value="TPX2_C"/>
</dbReference>
<comment type="similarity">
    <text evidence="2">Belongs to the TPX2 family.</text>
</comment>
<dbReference type="ExpressionAtlas" id="G7J2J2">
    <property type="expression patterns" value="differential"/>
</dbReference>
<dbReference type="EMBL" id="PSQE01000003">
    <property type="protein sequence ID" value="RHN69294.1"/>
    <property type="molecule type" value="Genomic_DNA"/>
</dbReference>
<accession>A0A0C3VL52</accession>
<gene>
    <name evidence="10" type="primary">11439058</name>
    <name evidence="8" type="ordered locus">MTR_3g086090</name>
    <name evidence="9" type="ORF">MtrunA17_Chr3g0123121</name>
</gene>
<keyword evidence="3" id="KW-0963">Cytoplasm</keyword>
<keyword evidence="5" id="KW-0206">Cytoskeleton</keyword>
<protein>
    <submittedName>
        <fullName evidence="8">TPX2 (Targeting protein for Xklp2) family protein</fullName>
    </submittedName>
</protein>
<evidence type="ECO:0000313" key="10">
    <source>
        <dbReference type="EnsemblPlants" id="AES72099"/>
    </source>
</evidence>
<evidence type="ECO:0000313" key="9">
    <source>
        <dbReference type="EMBL" id="RHN69294.1"/>
    </source>
</evidence>
<keyword evidence="4" id="KW-0493">Microtubule</keyword>
<dbReference type="OrthoDB" id="621651at2759"/>
<feature type="compositionally biased region" description="Polar residues" evidence="6">
    <location>
        <begin position="651"/>
        <end position="679"/>
    </location>
</feature>
<feature type="compositionally biased region" description="Polar residues" evidence="6">
    <location>
        <begin position="688"/>
        <end position="709"/>
    </location>
</feature>
<reference evidence="10" key="3">
    <citation type="submission" date="2015-04" db="UniProtKB">
        <authorList>
            <consortium name="EnsemblPlants"/>
        </authorList>
    </citation>
    <scope>IDENTIFICATION</scope>
    <source>
        <strain evidence="10">cv. Jemalong A17</strain>
    </source>
</reference>
<dbReference type="InterPro" id="IPR044216">
    <property type="entry name" value="WDL7"/>
</dbReference>
<name>G7J2J2_MEDTR</name>
<dbReference type="PANTHER" id="PTHR47067">
    <property type="entry name" value="TPX2 (TARGETING PROTEIN FOR XKLP2) PROTEIN FAMILY-RELATED"/>
    <property type="match status" value="1"/>
</dbReference>
<dbReference type="Gramene" id="rna17742">
    <property type="protein sequence ID" value="RHN69294.1"/>
    <property type="gene ID" value="gene17742"/>
</dbReference>
<feature type="region of interest" description="Disordered" evidence="6">
    <location>
        <begin position="362"/>
        <end position="396"/>
    </location>
</feature>
<dbReference type="eggNOG" id="ENOG502QUCW">
    <property type="taxonomic scope" value="Eukaryota"/>
</dbReference>
<evidence type="ECO:0000313" key="11">
    <source>
        <dbReference type="Proteomes" id="UP000002051"/>
    </source>
</evidence>
<evidence type="ECO:0000259" key="7">
    <source>
        <dbReference type="Pfam" id="PF06886"/>
    </source>
</evidence>
<dbReference type="PaxDb" id="3880-AES72099"/>
<feature type="compositionally biased region" description="Polar residues" evidence="6">
    <location>
        <begin position="379"/>
        <end position="395"/>
    </location>
</feature>
<dbReference type="KEGG" id="mtr:11439058"/>
<feature type="compositionally biased region" description="Low complexity" evidence="6">
    <location>
        <begin position="541"/>
        <end position="559"/>
    </location>
</feature>
<evidence type="ECO:0000313" key="8">
    <source>
        <dbReference type="EMBL" id="AES72099.2"/>
    </source>
</evidence>
<dbReference type="AlphaFoldDB" id="G7J2J2"/>
<evidence type="ECO:0000256" key="4">
    <source>
        <dbReference type="ARBA" id="ARBA00022701"/>
    </source>
</evidence>
<feature type="domain" description="TPX2 C-terminal" evidence="7">
    <location>
        <begin position="568"/>
        <end position="626"/>
    </location>
</feature>
<reference evidence="8 11" key="1">
    <citation type="journal article" date="2011" name="Nature">
        <title>The Medicago genome provides insight into the evolution of rhizobial symbioses.</title>
        <authorList>
            <person name="Young N.D."/>
            <person name="Debelle F."/>
            <person name="Oldroyd G.E."/>
            <person name="Geurts R."/>
            <person name="Cannon S.B."/>
            <person name="Udvardi M.K."/>
            <person name="Benedito V.A."/>
            <person name="Mayer K.F."/>
            <person name="Gouzy J."/>
            <person name="Schoof H."/>
            <person name="Van de Peer Y."/>
            <person name="Proost S."/>
            <person name="Cook D.R."/>
            <person name="Meyers B.C."/>
            <person name="Spannagl M."/>
            <person name="Cheung F."/>
            <person name="De Mita S."/>
            <person name="Krishnakumar V."/>
            <person name="Gundlach H."/>
            <person name="Zhou S."/>
            <person name="Mudge J."/>
            <person name="Bharti A.K."/>
            <person name="Murray J.D."/>
            <person name="Naoumkina M.A."/>
            <person name="Rosen B."/>
            <person name="Silverstein K.A."/>
            <person name="Tang H."/>
            <person name="Rombauts S."/>
            <person name="Zhao P.X."/>
            <person name="Zhou P."/>
            <person name="Barbe V."/>
            <person name="Bardou P."/>
            <person name="Bechner M."/>
            <person name="Bellec A."/>
            <person name="Berger A."/>
            <person name="Berges H."/>
            <person name="Bidwell S."/>
            <person name="Bisseling T."/>
            <person name="Choisne N."/>
            <person name="Couloux A."/>
            <person name="Denny R."/>
            <person name="Deshpande S."/>
            <person name="Dai X."/>
            <person name="Doyle J.J."/>
            <person name="Dudez A.M."/>
            <person name="Farmer A.D."/>
            <person name="Fouteau S."/>
            <person name="Franken C."/>
            <person name="Gibelin C."/>
            <person name="Gish J."/>
            <person name="Goldstein S."/>
            <person name="Gonzalez A.J."/>
            <person name="Green P.J."/>
            <person name="Hallab A."/>
            <person name="Hartog M."/>
            <person name="Hua A."/>
            <person name="Humphray S.J."/>
            <person name="Jeong D.H."/>
            <person name="Jing Y."/>
            <person name="Jocker A."/>
            <person name="Kenton S.M."/>
            <person name="Kim D.J."/>
            <person name="Klee K."/>
            <person name="Lai H."/>
            <person name="Lang C."/>
            <person name="Lin S."/>
            <person name="Macmil S.L."/>
            <person name="Magdelenat G."/>
            <person name="Matthews L."/>
            <person name="McCorrison J."/>
            <person name="Monaghan E.L."/>
            <person name="Mun J.H."/>
            <person name="Najar F.Z."/>
            <person name="Nicholson C."/>
            <person name="Noirot C."/>
            <person name="O'Bleness M."/>
            <person name="Paule C.R."/>
            <person name="Poulain J."/>
            <person name="Prion F."/>
            <person name="Qin B."/>
            <person name="Qu C."/>
            <person name="Retzel E.F."/>
            <person name="Riddle C."/>
            <person name="Sallet E."/>
            <person name="Samain S."/>
            <person name="Samson N."/>
            <person name="Sanders I."/>
            <person name="Saurat O."/>
            <person name="Scarpelli C."/>
            <person name="Schiex T."/>
            <person name="Segurens B."/>
            <person name="Severin A.J."/>
            <person name="Sherrier D.J."/>
            <person name="Shi R."/>
            <person name="Sims S."/>
            <person name="Singer S.R."/>
            <person name="Sinharoy S."/>
            <person name="Sterck L."/>
            <person name="Viollet A."/>
            <person name="Wang B.B."/>
            <person name="Wang K."/>
            <person name="Wang M."/>
            <person name="Wang X."/>
            <person name="Warfsmann J."/>
            <person name="Weissenbach J."/>
            <person name="White D.D."/>
            <person name="White J.D."/>
            <person name="Wiley G.B."/>
            <person name="Wincker P."/>
            <person name="Xing Y."/>
            <person name="Yang L."/>
            <person name="Yao Z."/>
            <person name="Ying F."/>
            <person name="Zhai J."/>
            <person name="Zhou L."/>
            <person name="Zuber A."/>
            <person name="Denarie J."/>
            <person name="Dixon R.A."/>
            <person name="May G.D."/>
            <person name="Schwartz D.C."/>
            <person name="Rogers J."/>
            <person name="Quetier F."/>
            <person name="Town C.D."/>
            <person name="Roe B.A."/>
        </authorList>
    </citation>
    <scope>NUCLEOTIDE SEQUENCE [LARGE SCALE GENOMIC DNA]</scope>
    <source>
        <strain evidence="8">A17</strain>
        <strain evidence="10 11">cv. Jemalong A17</strain>
    </source>
</reference>
<evidence type="ECO:0000256" key="3">
    <source>
        <dbReference type="ARBA" id="ARBA00022490"/>
    </source>
</evidence>